<accession>A0A024SFM3</accession>
<evidence type="ECO:0000313" key="3">
    <source>
        <dbReference type="Proteomes" id="UP000024376"/>
    </source>
</evidence>
<dbReference type="HOGENOM" id="CLU_2564821_0_0_1"/>
<proteinExistence type="predicted"/>
<dbReference type="EMBL" id="KI911141">
    <property type="protein sequence ID" value="ETS04344.1"/>
    <property type="molecule type" value="Genomic_DNA"/>
</dbReference>
<feature type="region of interest" description="Disordered" evidence="1">
    <location>
        <begin position="1"/>
        <end position="34"/>
    </location>
</feature>
<gene>
    <name evidence="2" type="ORF">M419DRAFT_122304</name>
</gene>
<organism evidence="2 3">
    <name type="scientific">Hypocrea jecorina (strain ATCC 56765 / BCRC 32924 / NRRL 11460 / Rut C-30)</name>
    <name type="common">Trichoderma reesei</name>
    <dbReference type="NCBI Taxonomy" id="1344414"/>
    <lineage>
        <taxon>Eukaryota</taxon>
        <taxon>Fungi</taxon>
        <taxon>Dikarya</taxon>
        <taxon>Ascomycota</taxon>
        <taxon>Pezizomycotina</taxon>
        <taxon>Sordariomycetes</taxon>
        <taxon>Hypocreomycetidae</taxon>
        <taxon>Hypocreales</taxon>
        <taxon>Hypocreaceae</taxon>
        <taxon>Trichoderma</taxon>
    </lineage>
</organism>
<protein>
    <submittedName>
        <fullName evidence="2">Uncharacterized protein</fullName>
    </submittedName>
</protein>
<reference evidence="3" key="1">
    <citation type="journal article" date="2013" name="Ind. Biotechnol.">
        <title>Comparative genomics analysis of Trichoderma reesei strains.</title>
        <authorList>
            <person name="Koike H."/>
            <person name="Aerts A."/>
            <person name="LaButti K."/>
            <person name="Grigoriev I.V."/>
            <person name="Baker S.E."/>
        </authorList>
    </citation>
    <scope>NUCLEOTIDE SEQUENCE [LARGE SCALE GENOMIC DNA]</scope>
    <source>
        <strain evidence="3">ATCC 56765 / BCRC 32924 / NRRL 11460 / Rut C-30</strain>
    </source>
</reference>
<dbReference type="AlphaFoldDB" id="A0A024SFM3"/>
<sequence>MKQENIAEPPEEKLSTNSTTGIFPSQTDKQPQITRKTLTANCPADLGLQRPINRGKINRIRRRRCSFMPDPIMVFLRVQKTE</sequence>
<feature type="compositionally biased region" description="Polar residues" evidence="1">
    <location>
        <begin position="15"/>
        <end position="34"/>
    </location>
</feature>
<dbReference type="KEGG" id="trr:M419DRAFT_122304"/>
<feature type="compositionally biased region" description="Basic and acidic residues" evidence="1">
    <location>
        <begin position="1"/>
        <end position="14"/>
    </location>
</feature>
<evidence type="ECO:0000256" key="1">
    <source>
        <dbReference type="SAM" id="MobiDB-lite"/>
    </source>
</evidence>
<evidence type="ECO:0000313" key="2">
    <source>
        <dbReference type="EMBL" id="ETS04344.1"/>
    </source>
</evidence>
<name>A0A024SFM3_HYPJR</name>
<dbReference type="Proteomes" id="UP000024376">
    <property type="component" value="Unassembled WGS sequence"/>
</dbReference>
<feature type="non-terminal residue" evidence="2">
    <location>
        <position position="82"/>
    </location>
</feature>